<keyword evidence="1" id="KW-0472">Membrane</keyword>
<evidence type="ECO:0000313" key="3">
    <source>
        <dbReference type="Proteomes" id="UP001171687"/>
    </source>
</evidence>
<evidence type="ECO:0000313" key="2">
    <source>
        <dbReference type="EMBL" id="MDN4534028.1"/>
    </source>
</evidence>
<name>A0AAW7MFA4_9STAP</name>
<protein>
    <submittedName>
        <fullName evidence="2">Uncharacterized protein</fullName>
    </submittedName>
</protein>
<feature type="transmembrane region" description="Helical" evidence="1">
    <location>
        <begin position="7"/>
        <end position="26"/>
    </location>
</feature>
<dbReference type="Proteomes" id="UP001171687">
    <property type="component" value="Unassembled WGS sequence"/>
</dbReference>
<evidence type="ECO:0000256" key="1">
    <source>
        <dbReference type="SAM" id="Phobius"/>
    </source>
</evidence>
<organism evidence="2 3">
    <name type="scientific">Staphylococcus auricularis</name>
    <dbReference type="NCBI Taxonomy" id="29379"/>
    <lineage>
        <taxon>Bacteria</taxon>
        <taxon>Bacillati</taxon>
        <taxon>Bacillota</taxon>
        <taxon>Bacilli</taxon>
        <taxon>Bacillales</taxon>
        <taxon>Staphylococcaceae</taxon>
        <taxon>Staphylococcus</taxon>
    </lineage>
</organism>
<dbReference type="GeneID" id="64982960"/>
<keyword evidence="1" id="KW-1133">Transmembrane helix</keyword>
<dbReference type="EMBL" id="JAUHQC010000014">
    <property type="protein sequence ID" value="MDN4534028.1"/>
    <property type="molecule type" value="Genomic_DNA"/>
</dbReference>
<reference evidence="2" key="1">
    <citation type="submission" date="2023-07" db="EMBL/GenBank/DDBJ databases">
        <title>Evaluation of the beneficial properties of pineapple isolates.</title>
        <authorList>
            <person name="Adefiranye O."/>
        </authorList>
    </citation>
    <scope>NUCLEOTIDE SEQUENCE</scope>
    <source>
        <strain evidence="2">PAPLE_T1</strain>
    </source>
</reference>
<keyword evidence="1" id="KW-0812">Transmembrane</keyword>
<comment type="caution">
    <text evidence="2">The sequence shown here is derived from an EMBL/GenBank/DDBJ whole genome shotgun (WGS) entry which is preliminary data.</text>
</comment>
<dbReference type="AlphaFoldDB" id="A0AAW7MFA4"/>
<gene>
    <name evidence="2" type="ORF">QYH67_10740</name>
</gene>
<sequence length="53" mass="6011">MKIKERGVAIIIVLLIILIFCVVVFARANEGLDKYEKQEIQTEEVKYLSKGAS</sequence>
<proteinExistence type="predicted"/>
<accession>A0AAW7MFA4</accession>
<dbReference type="RefSeq" id="WP_169791265.1">
    <property type="nucleotide sequence ID" value="NZ_AP024589.1"/>
</dbReference>